<keyword evidence="1" id="KW-0378">Hydrolase</keyword>
<gene>
    <name evidence="3" type="ORF">UW37_C0039G0002</name>
</gene>
<evidence type="ECO:0000313" key="3">
    <source>
        <dbReference type="EMBL" id="KKT45835.1"/>
    </source>
</evidence>
<evidence type="ECO:0000313" key="4">
    <source>
        <dbReference type="Proteomes" id="UP000034063"/>
    </source>
</evidence>
<accession>A0A0G1HG25</accession>
<comment type="caution">
    <text evidence="3">The sequence shown here is derived from an EMBL/GenBank/DDBJ whole genome shotgun (WGS) entry which is preliminary data.</text>
</comment>
<dbReference type="InterPro" id="IPR051325">
    <property type="entry name" value="Nudix_hydrolase_domain"/>
</dbReference>
<proteinExistence type="predicted"/>
<dbReference type="PANTHER" id="PTHR21340:SF0">
    <property type="entry name" value="BIS(5'-NUCLEOSYL)-TETRAPHOSPHATASE [ASYMMETRICAL]"/>
    <property type="match status" value="1"/>
</dbReference>
<name>A0A0G1HG25_9BACT</name>
<dbReference type="InterPro" id="IPR000086">
    <property type="entry name" value="NUDIX_hydrolase_dom"/>
</dbReference>
<dbReference type="PROSITE" id="PS00893">
    <property type="entry name" value="NUDIX_BOX"/>
    <property type="match status" value="1"/>
</dbReference>
<dbReference type="Proteomes" id="UP000034063">
    <property type="component" value="Unassembled WGS sequence"/>
</dbReference>
<dbReference type="Pfam" id="PF00293">
    <property type="entry name" value="NUDIX"/>
    <property type="match status" value="1"/>
</dbReference>
<dbReference type="PROSITE" id="PS51462">
    <property type="entry name" value="NUDIX"/>
    <property type="match status" value="1"/>
</dbReference>
<dbReference type="GO" id="GO:0006167">
    <property type="term" value="P:AMP biosynthetic process"/>
    <property type="evidence" value="ECO:0007669"/>
    <property type="project" value="TreeGrafter"/>
</dbReference>
<sequence>MVKAIKLSVNSRLGLEARRMIKHHTTTVLLFSHEEPTRVLLGLHKKLQVWLPPGGHCKETENPLETAIRETLEECGINISPYLPKVQRIDEYADRIPNQQYFFEELIPEYEGKPAHKHLDYVYVVYIPYQQFQYPKGEYEDMRWLTKEEIKHLPHYKNLDYELDQNW</sequence>
<dbReference type="GO" id="GO:0004081">
    <property type="term" value="F:bis(5'-nucleosyl)-tetraphosphatase (asymmetrical) activity"/>
    <property type="evidence" value="ECO:0007669"/>
    <property type="project" value="TreeGrafter"/>
</dbReference>
<dbReference type="AlphaFoldDB" id="A0A0G1HG25"/>
<feature type="domain" description="Nudix hydrolase" evidence="2">
    <location>
        <begin position="21"/>
        <end position="167"/>
    </location>
</feature>
<reference evidence="3 4" key="1">
    <citation type="journal article" date="2015" name="Nature">
        <title>rRNA introns, odd ribosomes, and small enigmatic genomes across a large radiation of phyla.</title>
        <authorList>
            <person name="Brown C.T."/>
            <person name="Hug L.A."/>
            <person name="Thomas B.C."/>
            <person name="Sharon I."/>
            <person name="Castelle C.J."/>
            <person name="Singh A."/>
            <person name="Wilkins M.J."/>
            <person name="Williams K.H."/>
            <person name="Banfield J.F."/>
        </authorList>
    </citation>
    <scope>NUCLEOTIDE SEQUENCE [LARGE SCALE GENOMIC DNA]</scope>
</reference>
<dbReference type="EMBL" id="LCIB01000039">
    <property type="protein sequence ID" value="KKT45835.1"/>
    <property type="molecule type" value="Genomic_DNA"/>
</dbReference>
<evidence type="ECO:0000256" key="1">
    <source>
        <dbReference type="ARBA" id="ARBA00022801"/>
    </source>
</evidence>
<organism evidence="3 4">
    <name type="scientific">Candidatus Gottesmanbacteria bacterium GW2011_GWA2_44_17</name>
    <dbReference type="NCBI Taxonomy" id="1618444"/>
    <lineage>
        <taxon>Bacteria</taxon>
        <taxon>Candidatus Gottesmaniibacteriota</taxon>
    </lineage>
</organism>
<dbReference type="InterPro" id="IPR015797">
    <property type="entry name" value="NUDIX_hydrolase-like_dom_sf"/>
</dbReference>
<dbReference type="SUPFAM" id="SSF55811">
    <property type="entry name" value="Nudix"/>
    <property type="match status" value="1"/>
</dbReference>
<dbReference type="InterPro" id="IPR020084">
    <property type="entry name" value="NUDIX_hydrolase_CS"/>
</dbReference>
<evidence type="ECO:0000259" key="2">
    <source>
        <dbReference type="PROSITE" id="PS51462"/>
    </source>
</evidence>
<dbReference type="Gene3D" id="3.90.79.10">
    <property type="entry name" value="Nucleoside Triphosphate Pyrophosphohydrolase"/>
    <property type="match status" value="1"/>
</dbReference>
<protein>
    <recommendedName>
        <fullName evidence="2">Nudix hydrolase domain-containing protein</fullName>
    </recommendedName>
</protein>
<dbReference type="GO" id="GO:0006754">
    <property type="term" value="P:ATP biosynthetic process"/>
    <property type="evidence" value="ECO:0007669"/>
    <property type="project" value="TreeGrafter"/>
</dbReference>
<dbReference type="CDD" id="cd03674">
    <property type="entry name" value="NUDIX_Hydrolase"/>
    <property type="match status" value="1"/>
</dbReference>
<dbReference type="PANTHER" id="PTHR21340">
    <property type="entry name" value="DIADENOSINE 5,5-P1,P4-TETRAPHOSPHATE PYROPHOSPHOHYDROLASE MUTT"/>
    <property type="match status" value="1"/>
</dbReference>